<dbReference type="RefSeq" id="WP_128784818.1">
    <property type="nucleotide sequence ID" value="NZ_JAKJSG010000075.1"/>
</dbReference>
<dbReference type="EMBL" id="RJLM01000006">
    <property type="protein sequence ID" value="RWX54548.1"/>
    <property type="molecule type" value="Genomic_DNA"/>
</dbReference>
<dbReference type="PANTHER" id="PTHR30520">
    <property type="entry name" value="FORMATE TRANSPORTER-RELATED"/>
    <property type="match status" value="1"/>
</dbReference>
<protein>
    <submittedName>
        <fullName evidence="7">Formate/nitrite transporter family protein</fullName>
    </submittedName>
</protein>
<dbReference type="InterPro" id="IPR000292">
    <property type="entry name" value="For/NO2_transpt"/>
</dbReference>
<comment type="subcellular location">
    <subcellularLocation>
        <location evidence="1">Membrane</location>
        <topology evidence="1">Multi-pass membrane protein</topology>
    </subcellularLocation>
</comment>
<dbReference type="Proteomes" id="UP000287563">
    <property type="component" value="Unassembled WGS sequence"/>
</dbReference>
<keyword evidence="2 6" id="KW-0812">Transmembrane</keyword>
<evidence type="ECO:0000256" key="3">
    <source>
        <dbReference type="ARBA" id="ARBA00022989"/>
    </source>
</evidence>
<dbReference type="InterPro" id="IPR023271">
    <property type="entry name" value="Aquaporin-like"/>
</dbReference>
<gene>
    <name evidence="7" type="ORF">EDI28_15725</name>
</gene>
<evidence type="ECO:0000313" key="7">
    <source>
        <dbReference type="EMBL" id="RWX54548.1"/>
    </source>
</evidence>
<dbReference type="Pfam" id="PF01226">
    <property type="entry name" value="Form_Nir_trans"/>
    <property type="match status" value="1"/>
</dbReference>
<dbReference type="PROSITE" id="PS01005">
    <property type="entry name" value="FORMATE_NITRITE_TP_1"/>
    <property type="match status" value="1"/>
</dbReference>
<dbReference type="AlphaFoldDB" id="A0A444JNM7"/>
<proteinExistence type="inferred from homology"/>
<organism evidence="7 8">
    <name type="scientific">Photobacterium chitinilyticum</name>
    <dbReference type="NCBI Taxonomy" id="2485123"/>
    <lineage>
        <taxon>Bacteria</taxon>
        <taxon>Pseudomonadati</taxon>
        <taxon>Pseudomonadota</taxon>
        <taxon>Gammaproteobacteria</taxon>
        <taxon>Vibrionales</taxon>
        <taxon>Vibrionaceae</taxon>
        <taxon>Photobacterium</taxon>
    </lineage>
</organism>
<feature type="transmembrane region" description="Helical" evidence="6">
    <location>
        <begin position="242"/>
        <end position="268"/>
    </location>
</feature>
<dbReference type="Gene3D" id="1.20.1080.10">
    <property type="entry name" value="Glycerol uptake facilitator protein"/>
    <property type="match status" value="1"/>
</dbReference>
<feature type="transmembrane region" description="Helical" evidence="6">
    <location>
        <begin position="74"/>
        <end position="100"/>
    </location>
</feature>
<dbReference type="GO" id="GO:0015499">
    <property type="term" value="F:formate transmembrane transporter activity"/>
    <property type="evidence" value="ECO:0007669"/>
    <property type="project" value="TreeGrafter"/>
</dbReference>
<sequence>MGDIYGFDAFSPKQIAEKVDSIGVVKARLPLLSMVMLGILAGAFIGLGALYFVLVKSDASFSFATGQVLGGLSFSLGLLLVVVAGAELFTGNNLLAMAWADKKITTSELFNNWVVVCGANFIGATGLAVLVFLSGHTELNQGAIAEQYLKIAEAKCSLPFWTAFFRGVLCNVLVCMAVWMALAGRSVIDKSVAIIFPISAFVAAGFEHSIANMYFIPLAMLINVFGETGGSTVAESVTLLGFIGNLIPVILGNLVGGSVLVGFVYHVIYQRGQTPSKPEDK</sequence>
<feature type="transmembrane region" description="Helical" evidence="6">
    <location>
        <begin position="194"/>
        <end position="222"/>
    </location>
</feature>
<name>A0A444JNM7_9GAMM</name>
<evidence type="ECO:0000313" key="8">
    <source>
        <dbReference type="Proteomes" id="UP000287563"/>
    </source>
</evidence>
<feature type="transmembrane region" description="Helical" evidence="6">
    <location>
        <begin position="112"/>
        <end position="133"/>
    </location>
</feature>
<keyword evidence="4 6" id="KW-0472">Membrane</keyword>
<dbReference type="InterPro" id="IPR024002">
    <property type="entry name" value="For/NO2_transpt_CS"/>
</dbReference>
<feature type="transmembrane region" description="Helical" evidence="6">
    <location>
        <begin position="163"/>
        <end position="182"/>
    </location>
</feature>
<dbReference type="GO" id="GO:0005886">
    <property type="term" value="C:plasma membrane"/>
    <property type="evidence" value="ECO:0007669"/>
    <property type="project" value="TreeGrafter"/>
</dbReference>
<accession>A0A444JNM7</accession>
<keyword evidence="3 6" id="KW-1133">Transmembrane helix</keyword>
<evidence type="ECO:0000256" key="5">
    <source>
        <dbReference type="ARBA" id="ARBA00049660"/>
    </source>
</evidence>
<keyword evidence="8" id="KW-1185">Reference proteome</keyword>
<evidence type="ECO:0000256" key="2">
    <source>
        <dbReference type="ARBA" id="ARBA00022692"/>
    </source>
</evidence>
<evidence type="ECO:0000256" key="1">
    <source>
        <dbReference type="ARBA" id="ARBA00004141"/>
    </source>
</evidence>
<comment type="similarity">
    <text evidence="5">Belongs to the FNT transporter (TC 1.A.16) family.</text>
</comment>
<reference evidence="7 8" key="1">
    <citation type="submission" date="2018-11" db="EMBL/GenBank/DDBJ databases">
        <title>Photobacterium sp. BEI247 sp. nov., a marine bacterium isolated from Yongle Blue Hole in the South China Sea.</title>
        <authorList>
            <person name="Wang X."/>
        </authorList>
    </citation>
    <scope>NUCLEOTIDE SEQUENCE [LARGE SCALE GENOMIC DNA]</scope>
    <source>
        <strain evidence="8">BEI247</strain>
    </source>
</reference>
<comment type="caution">
    <text evidence="7">The sequence shown here is derived from an EMBL/GenBank/DDBJ whole genome shotgun (WGS) entry which is preliminary data.</text>
</comment>
<evidence type="ECO:0000256" key="6">
    <source>
        <dbReference type="SAM" id="Phobius"/>
    </source>
</evidence>
<evidence type="ECO:0000256" key="4">
    <source>
        <dbReference type="ARBA" id="ARBA00023136"/>
    </source>
</evidence>
<dbReference type="PANTHER" id="PTHR30520:SF6">
    <property type="entry name" value="FORMATE_NITRATE FAMILY TRANSPORTER (EUROFUNG)"/>
    <property type="match status" value="1"/>
</dbReference>
<feature type="transmembrane region" description="Helical" evidence="6">
    <location>
        <begin position="31"/>
        <end position="54"/>
    </location>
</feature>
<dbReference type="OrthoDB" id="9786493at2"/>